<comment type="subcellular location">
    <subcellularLocation>
        <location evidence="2">Nucleus</location>
    </subcellularLocation>
</comment>
<dbReference type="PANTHER" id="PTHR22930">
    <property type="match status" value="1"/>
</dbReference>
<keyword evidence="4" id="KW-0540">Nuclease</keyword>
<dbReference type="GO" id="GO:0046872">
    <property type="term" value="F:metal ion binding"/>
    <property type="evidence" value="ECO:0007669"/>
    <property type="project" value="UniProtKB-KW"/>
</dbReference>
<evidence type="ECO:0000256" key="5">
    <source>
        <dbReference type="ARBA" id="ARBA00022723"/>
    </source>
</evidence>
<keyword evidence="6" id="KW-0378">Hydrolase</keyword>
<comment type="caution">
    <text evidence="10">The sequence shown here is derived from an EMBL/GenBank/DDBJ whole genome shotgun (WGS) entry which is preliminary data.</text>
</comment>
<gene>
    <name evidence="10" type="ORF">CK203_073708</name>
</gene>
<evidence type="ECO:0000313" key="10">
    <source>
        <dbReference type="EMBL" id="RVW47528.1"/>
    </source>
</evidence>
<feature type="domain" description="DDE Tnp4" evidence="8">
    <location>
        <begin position="67"/>
        <end position="192"/>
    </location>
</feature>
<evidence type="ECO:0000256" key="2">
    <source>
        <dbReference type="ARBA" id="ARBA00004123"/>
    </source>
</evidence>
<dbReference type="Pfam" id="PF26138">
    <property type="entry name" value="DUF8040"/>
    <property type="match status" value="1"/>
</dbReference>
<comment type="cofactor">
    <cofactor evidence="1">
        <name>a divalent metal cation</name>
        <dbReference type="ChEBI" id="CHEBI:60240"/>
    </cofactor>
</comment>
<sequence length="254" mass="29691">MAMFLMTISHNLQNRLIKNRFQHSSQTIHKYFHEVLVAMVNFSKEMITPPSFNDSSNGISNRRLRQILRFVVVGWEGTAHDSRVLTETIRNPQHNFPMPPSEKYYLVDAAYTHTRGFMAPYRNVRYWLSDFRSGGKAVGKEEIFNQCHARLRNVIERAFGVVKARFPILKRMTPYSFTTQTKIVMTCFSIHNFLRQISVADRLFSEYDNEVELESDNANQNQTSTISSFFAASDQEFMQQFRNQIANELFQVFS</sequence>
<evidence type="ECO:0000313" key="11">
    <source>
        <dbReference type="Proteomes" id="UP000288805"/>
    </source>
</evidence>
<dbReference type="InterPro" id="IPR027806">
    <property type="entry name" value="HARBI1_dom"/>
</dbReference>
<dbReference type="GO" id="GO:0004518">
    <property type="term" value="F:nuclease activity"/>
    <property type="evidence" value="ECO:0007669"/>
    <property type="project" value="UniProtKB-KW"/>
</dbReference>
<proteinExistence type="inferred from homology"/>
<dbReference type="PANTHER" id="PTHR22930:SF280">
    <property type="entry name" value="OS11G0202600 PROTEIN"/>
    <property type="match status" value="1"/>
</dbReference>
<evidence type="ECO:0000256" key="3">
    <source>
        <dbReference type="ARBA" id="ARBA00006958"/>
    </source>
</evidence>
<evidence type="ECO:0000259" key="8">
    <source>
        <dbReference type="Pfam" id="PF13359"/>
    </source>
</evidence>
<reference evidence="10 11" key="1">
    <citation type="journal article" date="2018" name="PLoS Genet.">
        <title>Population sequencing reveals clonal diversity and ancestral inbreeding in the grapevine cultivar Chardonnay.</title>
        <authorList>
            <person name="Roach M.J."/>
            <person name="Johnson D.L."/>
            <person name="Bohlmann J."/>
            <person name="van Vuuren H.J."/>
            <person name="Jones S.J."/>
            <person name="Pretorius I.S."/>
            <person name="Schmidt S.A."/>
            <person name="Borneman A.R."/>
        </authorList>
    </citation>
    <scope>NUCLEOTIDE SEQUENCE [LARGE SCALE GENOMIC DNA]</scope>
    <source>
        <strain evidence="11">cv. Chardonnay</strain>
        <tissue evidence="10">Leaf</tissue>
    </source>
</reference>
<dbReference type="AlphaFoldDB" id="A0A438EIL9"/>
<dbReference type="GO" id="GO:0016787">
    <property type="term" value="F:hydrolase activity"/>
    <property type="evidence" value="ECO:0007669"/>
    <property type="project" value="UniProtKB-KW"/>
</dbReference>
<evidence type="ECO:0000256" key="7">
    <source>
        <dbReference type="ARBA" id="ARBA00023242"/>
    </source>
</evidence>
<evidence type="ECO:0000256" key="6">
    <source>
        <dbReference type="ARBA" id="ARBA00022801"/>
    </source>
</evidence>
<dbReference type="Pfam" id="PF13359">
    <property type="entry name" value="DDE_Tnp_4"/>
    <property type="match status" value="1"/>
</dbReference>
<organism evidence="10 11">
    <name type="scientific">Vitis vinifera</name>
    <name type="common">Grape</name>
    <dbReference type="NCBI Taxonomy" id="29760"/>
    <lineage>
        <taxon>Eukaryota</taxon>
        <taxon>Viridiplantae</taxon>
        <taxon>Streptophyta</taxon>
        <taxon>Embryophyta</taxon>
        <taxon>Tracheophyta</taxon>
        <taxon>Spermatophyta</taxon>
        <taxon>Magnoliopsida</taxon>
        <taxon>eudicotyledons</taxon>
        <taxon>Gunneridae</taxon>
        <taxon>Pentapetalae</taxon>
        <taxon>rosids</taxon>
        <taxon>Vitales</taxon>
        <taxon>Vitaceae</taxon>
        <taxon>Viteae</taxon>
        <taxon>Vitis</taxon>
    </lineage>
</organism>
<comment type="similarity">
    <text evidence="3">Belongs to the HARBI1 family.</text>
</comment>
<dbReference type="GO" id="GO:0005634">
    <property type="term" value="C:nucleus"/>
    <property type="evidence" value="ECO:0007669"/>
    <property type="project" value="UniProtKB-SubCell"/>
</dbReference>
<keyword evidence="5" id="KW-0479">Metal-binding</keyword>
<evidence type="ECO:0000259" key="9">
    <source>
        <dbReference type="Pfam" id="PF26138"/>
    </source>
</evidence>
<feature type="domain" description="DUF8040" evidence="9">
    <location>
        <begin position="1"/>
        <end position="40"/>
    </location>
</feature>
<dbReference type="EMBL" id="QGNW01001279">
    <property type="protein sequence ID" value="RVW47528.1"/>
    <property type="molecule type" value="Genomic_DNA"/>
</dbReference>
<dbReference type="Proteomes" id="UP000288805">
    <property type="component" value="Unassembled WGS sequence"/>
</dbReference>
<dbReference type="InterPro" id="IPR045249">
    <property type="entry name" value="HARBI1-like"/>
</dbReference>
<name>A0A438EIL9_VITVI</name>
<protein>
    <submittedName>
        <fullName evidence="10">Uncharacterized protein</fullName>
    </submittedName>
</protein>
<dbReference type="InterPro" id="IPR058353">
    <property type="entry name" value="DUF8040"/>
</dbReference>
<evidence type="ECO:0000256" key="4">
    <source>
        <dbReference type="ARBA" id="ARBA00022722"/>
    </source>
</evidence>
<keyword evidence="7" id="KW-0539">Nucleus</keyword>
<accession>A0A438EIL9</accession>
<evidence type="ECO:0000256" key="1">
    <source>
        <dbReference type="ARBA" id="ARBA00001968"/>
    </source>
</evidence>